<evidence type="ECO:0000259" key="6">
    <source>
        <dbReference type="Pfam" id="PF05699"/>
    </source>
</evidence>
<evidence type="ECO:0000313" key="8">
    <source>
        <dbReference type="Proteomes" id="UP000649328"/>
    </source>
</evidence>
<dbReference type="GO" id="GO:0005634">
    <property type="term" value="C:nucleus"/>
    <property type="evidence" value="ECO:0007669"/>
    <property type="project" value="UniProtKB-SubCell"/>
</dbReference>
<dbReference type="AlphaFoldDB" id="A0A8H7GPG8"/>
<keyword evidence="8" id="KW-1185">Reference proteome</keyword>
<keyword evidence="5" id="KW-0539">Nucleus</keyword>
<dbReference type="OrthoDB" id="4837779at2759"/>
<keyword evidence="3" id="KW-0863">Zinc-finger</keyword>
<evidence type="ECO:0000256" key="4">
    <source>
        <dbReference type="ARBA" id="ARBA00022833"/>
    </source>
</evidence>
<comment type="subcellular location">
    <subcellularLocation>
        <location evidence="1">Nucleus</location>
    </subcellularLocation>
</comment>
<dbReference type="PANTHER" id="PTHR46481:SF10">
    <property type="entry name" value="ZINC FINGER BED DOMAIN-CONTAINING PROTEIN 39"/>
    <property type="match status" value="1"/>
</dbReference>
<proteinExistence type="predicted"/>
<evidence type="ECO:0000256" key="1">
    <source>
        <dbReference type="ARBA" id="ARBA00004123"/>
    </source>
</evidence>
<organism evidence="7 8">
    <name type="scientific">Metschnikowia pulcherrima</name>
    <dbReference type="NCBI Taxonomy" id="27326"/>
    <lineage>
        <taxon>Eukaryota</taxon>
        <taxon>Fungi</taxon>
        <taxon>Dikarya</taxon>
        <taxon>Ascomycota</taxon>
        <taxon>Saccharomycotina</taxon>
        <taxon>Pichiomycetes</taxon>
        <taxon>Metschnikowiaceae</taxon>
        <taxon>Metschnikowia</taxon>
    </lineage>
</organism>
<evidence type="ECO:0000256" key="2">
    <source>
        <dbReference type="ARBA" id="ARBA00022723"/>
    </source>
</evidence>
<dbReference type="InterPro" id="IPR052035">
    <property type="entry name" value="ZnF_BED_domain_contain"/>
</dbReference>
<dbReference type="EMBL" id="JACBPP010000005">
    <property type="protein sequence ID" value="KAF8001224.1"/>
    <property type="molecule type" value="Genomic_DNA"/>
</dbReference>
<protein>
    <recommendedName>
        <fullName evidence="6">HAT C-terminal dimerisation domain-containing protein</fullName>
    </recommendedName>
</protein>
<sequence length="638" mass="74139">MTIGSSLALVDRFNGTSVARPLGSWLMSEHGCISYFQRPPGKYRISLDVEEYTRLLLKMLLSNNLPFSLVESDSFKQFVLFLRNEVPDISRVTLRQKLDEVFKVELHFLRQKFAENTGLFALTMVEWNSGKNDNFLGITLHFYNNLFQLESYTIGFESLNRKLAHTREEVNIYQYLMDVLKDLGIDKRIFSITRNNASRMNDAMKLFSDRLSDQGITFDGDIPCVANILNLSIDAFLKNTFFRSSSSDTFEQSIQDVLEEHPQFEQLARRMKFLPYKIRSILVQIRYNPDMRNTFKSLVKENTVQQSTFRDADQLLRDPDTRWVSTYHMIDRFLFFREEIMNVLRMTHDESNTYFKDHEIIEEDWAYLETVRDILETFRLSTVNLQASSYSTINETIPVIYGLMKSLNSAHFTKACEENPYISKGVAEARQTILQYYPIYGESISKNKMLYLAIVLDPRYKLAIFDNIRGLKHKIDAIKDSFYEMYDVYERKMVKVSDSLVPVVSDPLNPPDDQFSFIGRYEKKDQGHEIDRYLREPREPGDQDIIAFYKSRKRMFPVISSMARDVFAACATTAPSTSLFSLIGDIVTQKRNRLLPGTIKIIAFLKSKGIINSEDCSDDILGSRLMIKNWVGLTIMLL</sequence>
<keyword evidence="2" id="KW-0479">Metal-binding</keyword>
<feature type="domain" description="HAT C-terminal dimerisation" evidence="6">
    <location>
        <begin position="529"/>
        <end position="607"/>
    </location>
</feature>
<gene>
    <name evidence="7" type="ORF">HF325_003725</name>
</gene>
<dbReference type="Proteomes" id="UP000649328">
    <property type="component" value="Unassembled WGS sequence"/>
</dbReference>
<dbReference type="Pfam" id="PF05699">
    <property type="entry name" value="Dimer_Tnp_hAT"/>
    <property type="match status" value="1"/>
</dbReference>
<evidence type="ECO:0000313" key="7">
    <source>
        <dbReference type="EMBL" id="KAF8001224.1"/>
    </source>
</evidence>
<dbReference type="GO" id="GO:0046983">
    <property type="term" value="F:protein dimerization activity"/>
    <property type="evidence" value="ECO:0007669"/>
    <property type="project" value="InterPro"/>
</dbReference>
<comment type="caution">
    <text evidence="7">The sequence shown here is derived from an EMBL/GenBank/DDBJ whole genome shotgun (WGS) entry which is preliminary data.</text>
</comment>
<reference evidence="7" key="1">
    <citation type="submission" date="2020-10" db="EMBL/GenBank/DDBJ databases">
        <title>The Whole-Genome Sequence of Metschnikowia persimmonesis, a Novel Endophytic Yeast Species Isolated from Medicinal Plant Diospyros kaki Thumb.</title>
        <authorList>
            <person name="Rahmat E."/>
            <person name="Kang Y."/>
        </authorList>
    </citation>
    <scope>NUCLEOTIDE SEQUENCE</scope>
    <source>
        <strain evidence="7">KIOM G15050</strain>
    </source>
</reference>
<dbReference type="SUPFAM" id="SSF53098">
    <property type="entry name" value="Ribonuclease H-like"/>
    <property type="match status" value="1"/>
</dbReference>
<accession>A0A8H7GPG8</accession>
<evidence type="ECO:0000256" key="5">
    <source>
        <dbReference type="ARBA" id="ARBA00023242"/>
    </source>
</evidence>
<evidence type="ECO:0000256" key="3">
    <source>
        <dbReference type="ARBA" id="ARBA00022771"/>
    </source>
</evidence>
<dbReference type="InterPro" id="IPR008906">
    <property type="entry name" value="HATC_C_dom"/>
</dbReference>
<dbReference type="GO" id="GO:0008270">
    <property type="term" value="F:zinc ion binding"/>
    <property type="evidence" value="ECO:0007669"/>
    <property type="project" value="UniProtKB-KW"/>
</dbReference>
<dbReference type="PANTHER" id="PTHR46481">
    <property type="entry name" value="ZINC FINGER BED DOMAIN-CONTAINING PROTEIN 4"/>
    <property type="match status" value="1"/>
</dbReference>
<dbReference type="InterPro" id="IPR012337">
    <property type="entry name" value="RNaseH-like_sf"/>
</dbReference>
<keyword evidence="4" id="KW-0862">Zinc</keyword>
<name>A0A8H7GPG8_9ASCO</name>